<name>A0ABP9I9L6_9ACTN</name>
<accession>A0ABP9I9L6</accession>
<organism evidence="1 2">
    <name type="scientific">Yinghuangia aomiensis</name>
    <dbReference type="NCBI Taxonomy" id="676205"/>
    <lineage>
        <taxon>Bacteria</taxon>
        <taxon>Bacillati</taxon>
        <taxon>Actinomycetota</taxon>
        <taxon>Actinomycetes</taxon>
        <taxon>Kitasatosporales</taxon>
        <taxon>Streptomycetaceae</taxon>
        <taxon>Yinghuangia</taxon>
    </lineage>
</organism>
<keyword evidence="2" id="KW-1185">Reference proteome</keyword>
<dbReference type="RefSeq" id="WP_345680244.1">
    <property type="nucleotide sequence ID" value="NZ_BAABHS010000043.1"/>
</dbReference>
<sequence>MSNTEVRRLSPVSGFPFAVRATSGAEARATELAARTERVVTWLTDALHFTPSLRLSVAGEADWADVTDMPLYGMPHAHAAEIAVPIGEAPFYVDQLASYEPYLTDATRANLREEFGEQGSLTPYYEAIHVHELVHLYHQQGWDKYPDLWLVELHANMGMIGYLNEMEPDMLPAVQALTAVGYDLNAADLPYRDLADLPKALDRGLFDYAWYFFHLTVAADELWETGGTRLFRRLYEYVRARQHAANPGPVTRDEMWAVHPALAQMMEEWPP</sequence>
<dbReference type="EMBL" id="BAABHS010000043">
    <property type="protein sequence ID" value="GAA4991377.1"/>
    <property type="molecule type" value="Genomic_DNA"/>
</dbReference>
<evidence type="ECO:0000313" key="2">
    <source>
        <dbReference type="Proteomes" id="UP001500466"/>
    </source>
</evidence>
<gene>
    <name evidence="1" type="ORF">GCM10023205_74250</name>
</gene>
<reference evidence="2" key="1">
    <citation type="journal article" date="2019" name="Int. J. Syst. Evol. Microbiol.">
        <title>The Global Catalogue of Microorganisms (GCM) 10K type strain sequencing project: providing services to taxonomists for standard genome sequencing and annotation.</title>
        <authorList>
            <consortium name="The Broad Institute Genomics Platform"/>
            <consortium name="The Broad Institute Genome Sequencing Center for Infectious Disease"/>
            <person name="Wu L."/>
            <person name="Ma J."/>
        </authorList>
    </citation>
    <scope>NUCLEOTIDE SEQUENCE [LARGE SCALE GENOMIC DNA]</scope>
    <source>
        <strain evidence="2">JCM 17986</strain>
    </source>
</reference>
<comment type="caution">
    <text evidence="1">The sequence shown here is derived from an EMBL/GenBank/DDBJ whole genome shotgun (WGS) entry which is preliminary data.</text>
</comment>
<evidence type="ECO:0000313" key="1">
    <source>
        <dbReference type="EMBL" id="GAA4991377.1"/>
    </source>
</evidence>
<proteinExistence type="predicted"/>
<dbReference type="Proteomes" id="UP001500466">
    <property type="component" value="Unassembled WGS sequence"/>
</dbReference>
<protein>
    <submittedName>
        <fullName evidence="1">Uncharacterized protein</fullName>
    </submittedName>
</protein>